<sequence length="82" mass="8966">MEEEQRQIMMDRVEAAALSDADVAEVVEPGEFGGPDEPHHCRHPHVGILPHVSSSFNTNVAILYGLQSGHADGVICREWMAS</sequence>
<dbReference type="Proteomes" id="UP001419268">
    <property type="component" value="Unassembled WGS sequence"/>
</dbReference>
<dbReference type="AlphaFoldDB" id="A0AAP0EXD4"/>
<reference evidence="1 2" key="1">
    <citation type="submission" date="2024-01" db="EMBL/GenBank/DDBJ databases">
        <title>Genome assemblies of Stephania.</title>
        <authorList>
            <person name="Yang L."/>
        </authorList>
    </citation>
    <scope>NUCLEOTIDE SEQUENCE [LARGE SCALE GENOMIC DNA]</scope>
    <source>
        <strain evidence="1">JXDWG</strain>
        <tissue evidence="1">Leaf</tissue>
    </source>
</reference>
<dbReference type="EMBL" id="JBBNAG010000010">
    <property type="protein sequence ID" value="KAK9100826.1"/>
    <property type="molecule type" value="Genomic_DNA"/>
</dbReference>
<gene>
    <name evidence="1" type="ORF">Scep_024256</name>
</gene>
<evidence type="ECO:0000313" key="2">
    <source>
        <dbReference type="Proteomes" id="UP001419268"/>
    </source>
</evidence>
<evidence type="ECO:0000313" key="1">
    <source>
        <dbReference type="EMBL" id="KAK9100826.1"/>
    </source>
</evidence>
<proteinExistence type="predicted"/>
<protein>
    <submittedName>
        <fullName evidence="1">Uncharacterized protein</fullName>
    </submittedName>
</protein>
<comment type="caution">
    <text evidence="1">The sequence shown here is derived from an EMBL/GenBank/DDBJ whole genome shotgun (WGS) entry which is preliminary data.</text>
</comment>
<name>A0AAP0EXD4_9MAGN</name>
<accession>A0AAP0EXD4</accession>
<keyword evidence="2" id="KW-1185">Reference proteome</keyword>
<organism evidence="1 2">
    <name type="scientific">Stephania cephalantha</name>
    <dbReference type="NCBI Taxonomy" id="152367"/>
    <lineage>
        <taxon>Eukaryota</taxon>
        <taxon>Viridiplantae</taxon>
        <taxon>Streptophyta</taxon>
        <taxon>Embryophyta</taxon>
        <taxon>Tracheophyta</taxon>
        <taxon>Spermatophyta</taxon>
        <taxon>Magnoliopsida</taxon>
        <taxon>Ranunculales</taxon>
        <taxon>Menispermaceae</taxon>
        <taxon>Menispermoideae</taxon>
        <taxon>Cissampelideae</taxon>
        <taxon>Stephania</taxon>
    </lineage>
</organism>